<dbReference type="RefSeq" id="WP_235281845.1">
    <property type="nucleotide sequence ID" value="NZ_JYIX01000040.1"/>
</dbReference>
<evidence type="ECO:0000313" key="3">
    <source>
        <dbReference type="Proteomes" id="UP000033740"/>
    </source>
</evidence>
<accession>A0A0F0LFB4</accession>
<dbReference type="Proteomes" id="UP000033740">
    <property type="component" value="Unassembled WGS sequence"/>
</dbReference>
<protein>
    <recommendedName>
        <fullName evidence="4">DUF2029 domain-containing protein</fullName>
    </recommendedName>
</protein>
<comment type="caution">
    <text evidence="2">The sequence shown here is derived from an EMBL/GenBank/DDBJ whole genome shotgun (WGS) entry which is preliminary data.</text>
</comment>
<evidence type="ECO:0008006" key="4">
    <source>
        <dbReference type="Google" id="ProtNLM"/>
    </source>
</evidence>
<sequence>MSGAEPTGATRAEPTRGATGRASAALRRAGLPLTVLWLAFVVAHLYVAMIGWRMPALPMGDTVFVYEPWARNALGGGAIVGVTESWVYPQLALVPMLIAQGLSQLIHPLFPGSYAVGSASYVVAWSILVTALDAVGFAFLLRGTVARRSRIRRGAALVWMIALVLLGPIAMFRIDAITVPLAIIGGLWLFSRPAVASALFTIGAWIKIWPGALFVAALALLRGRIRMIVSAAIVTFVVVLGLVLLGGSRNLLGFLSQMSGRGLQIEAVGATPLLWLTQVGVTRIQYDRQILTFQLAGPGVDVVAALLTPLMVVGVIAVAALALWKLRAGASARRLLPATMLALVAILIACNKVGSPQFQVWMLAPLVLWCLFDGPRVRIPAILVLLDYALTQAVYPVVYDHLLAAEALPIALLSARNILVVVICVIAIRAIVRTPVRRASSLAPELPDTRRS</sequence>
<evidence type="ECO:0000256" key="1">
    <source>
        <dbReference type="SAM" id="Phobius"/>
    </source>
</evidence>
<dbReference type="STRING" id="582680.RS86_03926"/>
<feature type="transmembrane region" description="Helical" evidence="1">
    <location>
        <begin position="31"/>
        <end position="52"/>
    </location>
</feature>
<feature type="transmembrane region" description="Helical" evidence="1">
    <location>
        <begin position="410"/>
        <end position="432"/>
    </location>
</feature>
<gene>
    <name evidence="2" type="ORF">RS86_03926</name>
</gene>
<evidence type="ECO:0000313" key="2">
    <source>
        <dbReference type="EMBL" id="KJL30980.1"/>
    </source>
</evidence>
<feature type="transmembrane region" description="Helical" evidence="1">
    <location>
        <begin position="228"/>
        <end position="248"/>
    </location>
</feature>
<name>A0A0F0LFB4_9MICO</name>
<organism evidence="2 3">
    <name type="scientific">Microbacterium azadirachtae</name>
    <dbReference type="NCBI Taxonomy" id="582680"/>
    <lineage>
        <taxon>Bacteria</taxon>
        <taxon>Bacillati</taxon>
        <taxon>Actinomycetota</taxon>
        <taxon>Actinomycetes</taxon>
        <taxon>Micrococcales</taxon>
        <taxon>Microbacteriaceae</taxon>
        <taxon>Microbacterium</taxon>
    </lineage>
</organism>
<feature type="transmembrane region" description="Helical" evidence="1">
    <location>
        <begin position="194"/>
        <end position="221"/>
    </location>
</feature>
<proteinExistence type="predicted"/>
<keyword evidence="1" id="KW-1133">Transmembrane helix</keyword>
<feature type="transmembrane region" description="Helical" evidence="1">
    <location>
        <begin position="331"/>
        <end position="349"/>
    </location>
</feature>
<reference evidence="2 3" key="1">
    <citation type="submission" date="2015-02" db="EMBL/GenBank/DDBJ databases">
        <title>Draft genome sequences of ten Microbacterium spp. with emphasis on heavy metal contaminated environments.</title>
        <authorList>
            <person name="Corretto E."/>
        </authorList>
    </citation>
    <scope>NUCLEOTIDE SEQUENCE [LARGE SCALE GENOMIC DNA]</scope>
    <source>
        <strain evidence="2 3">ARN176</strain>
    </source>
</reference>
<feature type="transmembrane region" description="Helical" evidence="1">
    <location>
        <begin position="302"/>
        <end position="324"/>
    </location>
</feature>
<keyword evidence="1" id="KW-0812">Transmembrane</keyword>
<dbReference type="AlphaFoldDB" id="A0A0F0LFB4"/>
<dbReference type="PATRIC" id="fig|582680.6.peg.4014"/>
<dbReference type="EMBL" id="JYIX01000040">
    <property type="protein sequence ID" value="KJL30980.1"/>
    <property type="molecule type" value="Genomic_DNA"/>
</dbReference>
<feature type="transmembrane region" description="Helical" evidence="1">
    <location>
        <begin position="119"/>
        <end position="142"/>
    </location>
</feature>
<keyword evidence="3" id="KW-1185">Reference proteome</keyword>
<feature type="transmembrane region" description="Helical" evidence="1">
    <location>
        <begin position="154"/>
        <end position="174"/>
    </location>
</feature>
<keyword evidence="1" id="KW-0472">Membrane</keyword>